<dbReference type="InterPro" id="IPR006015">
    <property type="entry name" value="Universal_stress_UspA"/>
</dbReference>
<comment type="caution">
    <text evidence="11">The sequence shown here is derived from an EMBL/GenBank/DDBJ whole genome shotgun (WGS) entry which is preliminary data.</text>
</comment>
<keyword evidence="8 9" id="KW-0472">Membrane</keyword>
<keyword evidence="6 9" id="KW-0812">Transmembrane</keyword>
<dbReference type="Gene3D" id="3.40.50.620">
    <property type="entry name" value="HUPs"/>
    <property type="match status" value="1"/>
</dbReference>
<feature type="transmembrane region" description="Helical" evidence="9">
    <location>
        <begin position="69"/>
        <end position="91"/>
    </location>
</feature>
<keyword evidence="5" id="KW-1003">Cell membrane</keyword>
<evidence type="ECO:0000256" key="2">
    <source>
        <dbReference type="ARBA" id="ARBA00008791"/>
    </source>
</evidence>
<dbReference type="Proteomes" id="UP000231203">
    <property type="component" value="Unassembled WGS sequence"/>
</dbReference>
<feature type="transmembrane region" description="Helical" evidence="9">
    <location>
        <begin position="200"/>
        <end position="218"/>
    </location>
</feature>
<accession>A0A2G6MRJ9</accession>
<evidence type="ECO:0000259" key="10">
    <source>
        <dbReference type="Pfam" id="PF00582"/>
    </source>
</evidence>
<dbReference type="InterPro" id="IPR006016">
    <property type="entry name" value="UspA"/>
</dbReference>
<feature type="transmembrane region" description="Helical" evidence="9">
    <location>
        <begin position="97"/>
        <end position="119"/>
    </location>
</feature>
<dbReference type="PANTHER" id="PTHR43057:SF1">
    <property type="entry name" value="ARSENICAL-RESISTANCE PROTEIN 3"/>
    <property type="match status" value="1"/>
</dbReference>
<comment type="subcellular location">
    <subcellularLocation>
        <location evidence="1">Cell membrane</location>
        <topology evidence="1">Multi-pass membrane protein</topology>
    </subcellularLocation>
</comment>
<evidence type="ECO:0000256" key="5">
    <source>
        <dbReference type="ARBA" id="ARBA00022475"/>
    </source>
</evidence>
<dbReference type="EMBL" id="PDTI01000033">
    <property type="protein sequence ID" value="PIE62708.1"/>
    <property type="molecule type" value="Genomic_DNA"/>
</dbReference>
<dbReference type="Pfam" id="PF00582">
    <property type="entry name" value="Usp"/>
    <property type="match status" value="1"/>
</dbReference>
<keyword evidence="7 9" id="KW-1133">Transmembrane helix</keyword>
<proteinExistence type="inferred from homology"/>
<dbReference type="InterPro" id="IPR038770">
    <property type="entry name" value="Na+/solute_symporter_sf"/>
</dbReference>
<dbReference type="InterPro" id="IPR004706">
    <property type="entry name" value="Arsenical-R_Acr3"/>
</dbReference>
<dbReference type="SUPFAM" id="SSF52402">
    <property type="entry name" value="Adenine nucleotide alpha hydrolases-like"/>
    <property type="match status" value="1"/>
</dbReference>
<dbReference type="Gene3D" id="1.20.1530.20">
    <property type="match status" value="1"/>
</dbReference>
<name>A0A2G6MRJ9_9BACT</name>
<dbReference type="InterPro" id="IPR014729">
    <property type="entry name" value="Rossmann-like_a/b/a_fold"/>
</dbReference>
<feature type="transmembrane region" description="Helical" evidence="9">
    <location>
        <begin position="126"/>
        <end position="146"/>
    </location>
</feature>
<dbReference type="GO" id="GO:0015105">
    <property type="term" value="F:arsenite transmembrane transporter activity"/>
    <property type="evidence" value="ECO:0007669"/>
    <property type="project" value="TreeGrafter"/>
</dbReference>
<comment type="similarity">
    <text evidence="3">Belongs to the arsenical resistance-3 (ACR3) (TC 2.A.59) family.</text>
</comment>
<dbReference type="AlphaFoldDB" id="A0A2G6MRJ9"/>
<evidence type="ECO:0000256" key="8">
    <source>
        <dbReference type="ARBA" id="ARBA00023136"/>
    </source>
</evidence>
<dbReference type="CDD" id="cd00293">
    <property type="entry name" value="USP-like"/>
    <property type="match status" value="1"/>
</dbReference>
<evidence type="ECO:0000256" key="3">
    <source>
        <dbReference type="ARBA" id="ARBA00010110"/>
    </source>
</evidence>
<dbReference type="GO" id="GO:0015297">
    <property type="term" value="F:antiporter activity"/>
    <property type="evidence" value="ECO:0007669"/>
    <property type="project" value="InterPro"/>
</dbReference>
<dbReference type="GO" id="GO:0015104">
    <property type="term" value="F:antimonite transmembrane transporter activity"/>
    <property type="evidence" value="ECO:0007669"/>
    <property type="project" value="TreeGrafter"/>
</dbReference>
<feature type="transmembrane region" description="Helical" evidence="9">
    <location>
        <begin position="263"/>
        <end position="284"/>
    </location>
</feature>
<feature type="domain" description="UspA" evidence="10">
    <location>
        <begin position="360"/>
        <end position="514"/>
    </location>
</feature>
<comment type="similarity">
    <text evidence="2">Belongs to the universal stress protein A family.</text>
</comment>
<feature type="transmembrane region" description="Helical" evidence="9">
    <location>
        <begin position="290"/>
        <end position="310"/>
    </location>
</feature>
<feature type="transmembrane region" description="Helical" evidence="9">
    <location>
        <begin position="12"/>
        <end position="32"/>
    </location>
</feature>
<reference evidence="11 12" key="1">
    <citation type="submission" date="2017-10" db="EMBL/GenBank/DDBJ databases">
        <title>Novel microbial diversity and functional potential in the marine mammal oral microbiome.</title>
        <authorList>
            <person name="Dudek N.K."/>
            <person name="Sun C.L."/>
            <person name="Burstein D."/>
            <person name="Kantor R.S."/>
            <person name="Aliaga Goltsman D.S."/>
            <person name="Bik E.M."/>
            <person name="Thomas B.C."/>
            <person name="Banfield J.F."/>
            <person name="Relman D.A."/>
        </authorList>
    </citation>
    <scope>NUCLEOTIDE SEQUENCE [LARGE SCALE GENOMIC DNA]</scope>
    <source>
        <strain evidence="11">DOLJORAL78_47_202</strain>
    </source>
</reference>
<dbReference type="PANTHER" id="PTHR43057">
    <property type="entry name" value="ARSENITE EFFLUX TRANSPORTER"/>
    <property type="match status" value="1"/>
</dbReference>
<dbReference type="Pfam" id="PF01758">
    <property type="entry name" value="SBF"/>
    <property type="match status" value="1"/>
</dbReference>
<evidence type="ECO:0000256" key="6">
    <source>
        <dbReference type="ARBA" id="ARBA00022692"/>
    </source>
</evidence>
<feature type="transmembrane region" description="Helical" evidence="9">
    <location>
        <begin position="38"/>
        <end position="57"/>
    </location>
</feature>
<keyword evidence="4" id="KW-0813">Transport</keyword>
<dbReference type="InterPro" id="IPR002657">
    <property type="entry name" value="BilAc:Na_symport/Acr3"/>
</dbReference>
<evidence type="ECO:0000256" key="4">
    <source>
        <dbReference type="ARBA" id="ARBA00022448"/>
    </source>
</evidence>
<feature type="transmembrane region" description="Helical" evidence="9">
    <location>
        <begin position="158"/>
        <end position="179"/>
    </location>
</feature>
<evidence type="ECO:0000256" key="1">
    <source>
        <dbReference type="ARBA" id="ARBA00004651"/>
    </source>
</evidence>
<evidence type="ECO:0000313" key="12">
    <source>
        <dbReference type="Proteomes" id="UP000231203"/>
    </source>
</evidence>
<gene>
    <name evidence="11" type="ORF">CSA25_03970</name>
</gene>
<feature type="transmembrane region" description="Helical" evidence="9">
    <location>
        <begin position="230"/>
        <end position="251"/>
    </location>
</feature>
<sequence length="516" mass="55625">MWTLLRTMSKNLTLAIPAMMLAGFIFGVFMDAAFLKALIIPFTFLMVYPMMVTLNIQKVFEGGDVKAQALTQAINFGIVPFLAYFTGLIFFKDRPYMALGLLLAGLVPTSGMTISWTGFAKGNLAAAVKMTVIGLTLGSIATPLYVRMLMGTSIEIDMVAIFKQIVVIVFIPMAAGYLTRRALVKKHGEKGFKTSMAPKFPPLSTLGVVGIVFIAMALKARSIAAAPTMLAYILIPLVIIYGFNFTFSSFVGKRFLSRGDAIALVYGSVMRNLSIALAIAINAFGKEGASAALVVAVAYIIQVQSAAWYVKLTDKIFGSAPLGDKPIFKTALPKAAKPGPDTPEDFQSPDSQTSMVVDIQKILFATDITPSAKYAARYACTIGNKFNAKVWAIHVVPDLLSEFSAGAGVDINDPEKQEEFNRNAVQNAEKILGERIRITSEKVSQEMSACPLSKDRIMVKTGDPVEEITKEAAQGNFDLIIMGSHGDQSFEDLILGSTAQGVIHASKVPVLVARPA</sequence>
<dbReference type="GO" id="GO:0005886">
    <property type="term" value="C:plasma membrane"/>
    <property type="evidence" value="ECO:0007669"/>
    <property type="project" value="UniProtKB-SubCell"/>
</dbReference>
<evidence type="ECO:0000313" key="11">
    <source>
        <dbReference type="EMBL" id="PIE62708.1"/>
    </source>
</evidence>
<protein>
    <submittedName>
        <fullName evidence="11">Bile acid:sodium symporter</fullName>
    </submittedName>
</protein>
<evidence type="ECO:0000256" key="9">
    <source>
        <dbReference type="SAM" id="Phobius"/>
    </source>
</evidence>
<evidence type="ECO:0000256" key="7">
    <source>
        <dbReference type="ARBA" id="ARBA00022989"/>
    </source>
</evidence>
<organism evidence="11 12">
    <name type="scientific">Desulfobacter postgatei</name>
    <dbReference type="NCBI Taxonomy" id="2293"/>
    <lineage>
        <taxon>Bacteria</taxon>
        <taxon>Pseudomonadati</taxon>
        <taxon>Thermodesulfobacteriota</taxon>
        <taxon>Desulfobacteria</taxon>
        <taxon>Desulfobacterales</taxon>
        <taxon>Desulfobacteraceae</taxon>
        <taxon>Desulfobacter</taxon>
    </lineage>
</organism>
<dbReference type="PRINTS" id="PR01438">
    <property type="entry name" value="UNVRSLSTRESS"/>
</dbReference>